<sequence length="84" mass="9275">MKYLISVLLGVVMSALIIIFIEITGFESSVLGILGVIVLFGAIIMWQYALKKLPGKDEEYPGIYYAVSVFTILITGALYMLILL</sequence>
<comment type="caution">
    <text evidence="2">The sequence shown here is derived from an EMBL/GenBank/DDBJ whole genome shotgun (WGS) entry which is preliminary data.</text>
</comment>
<evidence type="ECO:0000256" key="1">
    <source>
        <dbReference type="SAM" id="Phobius"/>
    </source>
</evidence>
<accession>A0ABW5WXV5</accession>
<evidence type="ECO:0000313" key="3">
    <source>
        <dbReference type="Proteomes" id="UP001597519"/>
    </source>
</evidence>
<protein>
    <recommendedName>
        <fullName evidence="4">DUF4190 domain-containing protein</fullName>
    </recommendedName>
</protein>
<evidence type="ECO:0008006" key="4">
    <source>
        <dbReference type="Google" id="ProtNLM"/>
    </source>
</evidence>
<dbReference type="EMBL" id="JBHUOQ010000005">
    <property type="protein sequence ID" value="MFD2831342.1"/>
    <property type="molecule type" value="Genomic_DNA"/>
</dbReference>
<feature type="transmembrane region" description="Helical" evidence="1">
    <location>
        <begin position="62"/>
        <end position="82"/>
    </location>
</feature>
<feature type="transmembrane region" description="Helical" evidence="1">
    <location>
        <begin position="7"/>
        <end position="24"/>
    </location>
</feature>
<gene>
    <name evidence="2" type="ORF">ACFSX4_12780</name>
</gene>
<keyword evidence="1" id="KW-0472">Membrane</keyword>
<organism evidence="2 3">
    <name type="scientific">Corticicoccus populi</name>
    <dbReference type="NCBI Taxonomy" id="1812821"/>
    <lineage>
        <taxon>Bacteria</taxon>
        <taxon>Bacillati</taxon>
        <taxon>Bacillota</taxon>
        <taxon>Bacilli</taxon>
        <taxon>Bacillales</taxon>
        <taxon>Staphylococcaceae</taxon>
        <taxon>Corticicoccus</taxon>
    </lineage>
</organism>
<keyword evidence="1" id="KW-1133">Transmembrane helix</keyword>
<proteinExistence type="predicted"/>
<keyword evidence="3" id="KW-1185">Reference proteome</keyword>
<reference evidence="3" key="1">
    <citation type="journal article" date="2019" name="Int. J. Syst. Evol. Microbiol.">
        <title>The Global Catalogue of Microorganisms (GCM) 10K type strain sequencing project: providing services to taxonomists for standard genome sequencing and annotation.</title>
        <authorList>
            <consortium name="The Broad Institute Genomics Platform"/>
            <consortium name="The Broad Institute Genome Sequencing Center for Infectious Disease"/>
            <person name="Wu L."/>
            <person name="Ma J."/>
        </authorList>
    </citation>
    <scope>NUCLEOTIDE SEQUENCE [LARGE SCALE GENOMIC DNA]</scope>
    <source>
        <strain evidence="3">KCTC 33575</strain>
    </source>
</reference>
<keyword evidence="1" id="KW-0812">Transmembrane</keyword>
<dbReference type="RefSeq" id="WP_377775510.1">
    <property type="nucleotide sequence ID" value="NZ_JBHUOQ010000005.1"/>
</dbReference>
<feature type="transmembrane region" description="Helical" evidence="1">
    <location>
        <begin position="30"/>
        <end position="50"/>
    </location>
</feature>
<evidence type="ECO:0000313" key="2">
    <source>
        <dbReference type="EMBL" id="MFD2831342.1"/>
    </source>
</evidence>
<dbReference type="Proteomes" id="UP001597519">
    <property type="component" value="Unassembled WGS sequence"/>
</dbReference>
<name>A0ABW5WXV5_9STAP</name>